<evidence type="ECO:0000313" key="2">
    <source>
        <dbReference type="Proteomes" id="UP000031512"/>
    </source>
</evidence>
<dbReference type="RefSeq" id="XP_004830253.1">
    <property type="nucleotide sequence ID" value="XM_004830196.1"/>
</dbReference>
<sequence>MSKNSRRCLHGISKLLTYRKPGIVYNSIEKAKEIDSSNVFSPPYFIKDIPQCSDTIFESVPLGLCSKDIPKVHRFLSESRISISIRKAKL</sequence>
<accession>L0AYC1</accession>
<reference evidence="1 2" key="1">
    <citation type="journal article" date="2012" name="BMC Genomics">
        <title>Comparative genomic analysis and phylogenetic position of Theileria equi.</title>
        <authorList>
            <person name="Kappmeyer L.S."/>
            <person name="Thiagarajan M."/>
            <person name="Herndon D.R."/>
            <person name="Ramsay J.D."/>
            <person name="Caler E."/>
            <person name="Djikeng A."/>
            <person name="Gillespie J.J."/>
            <person name="Lau A.O."/>
            <person name="Roalson E.H."/>
            <person name="Silva J.C."/>
            <person name="Silva M.G."/>
            <person name="Suarez C.E."/>
            <person name="Ueti M.W."/>
            <person name="Nene V.M."/>
            <person name="Mealey R.H."/>
            <person name="Knowles D.P."/>
            <person name="Brayton K.A."/>
        </authorList>
    </citation>
    <scope>NUCLEOTIDE SEQUENCE [LARGE SCALE GENOMIC DNA]</scope>
    <source>
        <strain evidence="1 2">WA</strain>
    </source>
</reference>
<keyword evidence="2" id="KW-1185">Reference proteome</keyword>
<gene>
    <name evidence="1" type="ORF">BEWA_034450</name>
</gene>
<proteinExistence type="predicted"/>
<dbReference type="STRING" id="1537102.L0AYC1"/>
<dbReference type="OrthoDB" id="360410at2759"/>
<dbReference type="KEGG" id="beq:BEWA_034450"/>
<name>L0AYC1_THEEQ</name>
<organism evidence="1 2">
    <name type="scientific">Theileria equi strain WA</name>
    <dbReference type="NCBI Taxonomy" id="1537102"/>
    <lineage>
        <taxon>Eukaryota</taxon>
        <taxon>Sar</taxon>
        <taxon>Alveolata</taxon>
        <taxon>Apicomplexa</taxon>
        <taxon>Aconoidasida</taxon>
        <taxon>Piroplasmida</taxon>
        <taxon>Theileriidae</taxon>
        <taxon>Theileria</taxon>
    </lineage>
</organism>
<dbReference type="AlphaFoldDB" id="L0AYC1"/>
<dbReference type="GeneID" id="15803333"/>
<dbReference type="Proteomes" id="UP000031512">
    <property type="component" value="Chromosome 1"/>
</dbReference>
<evidence type="ECO:0000313" key="1">
    <source>
        <dbReference type="EMBL" id="AFZ80587.1"/>
    </source>
</evidence>
<dbReference type="EMBL" id="CP001669">
    <property type="protein sequence ID" value="AFZ80587.1"/>
    <property type="molecule type" value="Genomic_DNA"/>
</dbReference>
<dbReference type="VEuPathDB" id="PiroplasmaDB:BEWA_034450"/>
<protein>
    <submittedName>
        <fullName evidence="1">Uncharacterized protein</fullName>
    </submittedName>
</protein>